<gene>
    <name evidence="3" type="ORF">CSUI_000395</name>
</gene>
<feature type="compositionally biased region" description="Basic residues" evidence="2">
    <location>
        <begin position="1493"/>
        <end position="1504"/>
    </location>
</feature>
<feature type="compositionally biased region" description="Basic and acidic residues" evidence="2">
    <location>
        <begin position="194"/>
        <end position="205"/>
    </location>
</feature>
<feature type="compositionally biased region" description="Polar residues" evidence="2">
    <location>
        <begin position="1268"/>
        <end position="1287"/>
    </location>
</feature>
<evidence type="ECO:0000256" key="2">
    <source>
        <dbReference type="SAM" id="MobiDB-lite"/>
    </source>
</evidence>
<feature type="compositionally biased region" description="Polar residues" evidence="2">
    <location>
        <begin position="134"/>
        <end position="143"/>
    </location>
</feature>
<evidence type="ECO:0000313" key="4">
    <source>
        <dbReference type="Proteomes" id="UP000221165"/>
    </source>
</evidence>
<feature type="region of interest" description="Disordered" evidence="2">
    <location>
        <begin position="1140"/>
        <end position="1504"/>
    </location>
</feature>
<keyword evidence="1" id="KW-0175">Coiled coil</keyword>
<evidence type="ECO:0000256" key="1">
    <source>
        <dbReference type="SAM" id="Coils"/>
    </source>
</evidence>
<feature type="compositionally biased region" description="Basic and acidic residues" evidence="2">
    <location>
        <begin position="1430"/>
        <end position="1464"/>
    </location>
</feature>
<feature type="compositionally biased region" description="Low complexity" evidence="2">
    <location>
        <begin position="1256"/>
        <end position="1267"/>
    </location>
</feature>
<sequence length="1504" mass="167273">MGIHGLSAHQEGENANAHEKDCKAIRYLRQMKLLEENIGMCPRGFYRWKENFLKRGRRFRVGPSSHSSAGQITNGGPQVTIKSQLTGTCSLTSSSSSSSSLLTTTTAVVPSGVSEDVVVKGEIEEREEGECTEANTNIDGSTQGEEEGGDDHGYPGVYVVGGERRTGGGEEEEEGSQQVASDASTQRSRRRKRKEEEGVSKREEGREDELEEGGDLIDEVQDIEEIHEDDAVGIDLDFYDADDETGNEQQGIDMWLTWLVSRHPLREELPGANVQEQKRAFPSLIGNLKLLIKALHVMVVNIPLGRDWLPPKWNRDNWLRSFVNNLHDLYERFQIGLALSPADGGTFVMEYYRCREKILEFERERKKHFNVGTFRSYIRERRELEDRRRDLLSQLTSPSSSFRSEELQHVQLRIAALTTEIEKLAQYDTRAWCSRLKMYCDDCYDEYLRYNRMSRVQDGRWNLFKYFSYVAKGNSWERLLDRVKYWSSSDIQGTGSVIGVNRALRAIADQPEAKARDGTEFFDAALEEWRELRAVVDVGIARDRELRNDETDKLRRKVAQLEQELQQCHSVLKAVDEEYSACPHLERPKAWELVHALYDGSLAHLERVAGVGRGLRGREDRWDTGLDIVDVDRLGGERRRGSFASRTSATVSGQGCSSLQGPETRGGPANQQASPLALMRALPDADLYHGGWVNSSSSSDPALGGRPEEMKREEGGGKVAVKEPLEGKVQVQQDLCAVKESQKQLDPKLQPTPLYQLYPSLCGDRIVQERSDMRRLQAFKDFPDPVSRKYIRMEDTILIDPPINLQESGTTGTSSSDKRWACFTIDLVCRISALWRPSGLCGPDRAKGGGGSFAGKKGGGGKGGYNTMSNAKVKGSNSGKLFLAGGGEIFDPILSCTPAAGLRKGEPPRPWKKAPTRLASPGASCWSGGGGGRPGSFYEGDVRCFPILCLKYVVDEKFTIQRVIVGCGAGPSDFRPFFPLPRPSPTKEEKDRLFHRITIKAEYLGEFPDDGAPILLTPFLDGDSIRPRAGEQGPVEVTEPGKVVFLSRIRNVHSVQGQYNESLIQTPNEGFYLHYLQIFSYAFDPDQLPPVTAYLKHPSFSYRQPALIKRPKIDVELLGISEQPGSLPGSADLSLRQESERYGDSPTLVNGTSEALPDVNQNGGSSSSASSREGRGDCNRARASSPGARGAGESFSHLQPCSSSNSSSVSPPCSPERTNASQEGYDKCETLSAGTPCQRLRPSLAQDGKRAEECGRSSSPPRSFSSFHTPRTSPLSPTAPSDSSQTAFDDVRMHRQDSRTFRDSAASQWNESGSYQRPLHLTTNQVKLEREDRGGSPTASSNRRTPGNSFPEQPRDQYEHPRNKEACTRRSSSSFVGKAEPRDGLYRNPYSGHSPFKDNARPGADSPSYGRPSPQGTWQARSEGWQPPRWSERDGQYHSRYGREAVDSLPRGREDTYDVPRRGDAGSPRRQGDGGIGQWAGGSPIVKEEFRGRHQHHHNRDWRP</sequence>
<protein>
    <submittedName>
        <fullName evidence="3">Uncharacterized protein</fullName>
    </submittedName>
</protein>
<proteinExistence type="predicted"/>
<name>A0A2C6LGG9_9APIC</name>
<feature type="coiled-coil region" evidence="1">
    <location>
        <begin position="544"/>
        <end position="578"/>
    </location>
</feature>
<feature type="compositionally biased region" description="Basic and acidic residues" evidence="2">
    <location>
        <begin position="1353"/>
        <end position="1368"/>
    </location>
</feature>
<feature type="compositionally biased region" description="Polar residues" evidence="2">
    <location>
        <begin position="644"/>
        <end position="661"/>
    </location>
</feature>
<feature type="compositionally biased region" description="Polar residues" evidence="2">
    <location>
        <begin position="176"/>
        <end position="186"/>
    </location>
</feature>
<feature type="region of interest" description="Disordered" evidence="2">
    <location>
        <begin position="122"/>
        <end position="214"/>
    </location>
</feature>
<feature type="compositionally biased region" description="Polar residues" evidence="2">
    <location>
        <begin position="1337"/>
        <end position="1351"/>
    </location>
</feature>
<evidence type="ECO:0000313" key="3">
    <source>
        <dbReference type="EMBL" id="PHJ25742.1"/>
    </source>
</evidence>
<dbReference type="Proteomes" id="UP000221165">
    <property type="component" value="Unassembled WGS sequence"/>
</dbReference>
<accession>A0A2C6LGG9</accession>
<organism evidence="3 4">
    <name type="scientific">Cystoisospora suis</name>
    <dbReference type="NCBI Taxonomy" id="483139"/>
    <lineage>
        <taxon>Eukaryota</taxon>
        <taxon>Sar</taxon>
        <taxon>Alveolata</taxon>
        <taxon>Apicomplexa</taxon>
        <taxon>Conoidasida</taxon>
        <taxon>Coccidia</taxon>
        <taxon>Eucoccidiorida</taxon>
        <taxon>Eimeriorina</taxon>
        <taxon>Sarcocystidae</taxon>
        <taxon>Cystoisospora</taxon>
    </lineage>
</organism>
<feature type="compositionally biased region" description="Basic and acidic residues" evidence="2">
    <location>
        <begin position="1289"/>
        <end position="1302"/>
    </location>
</feature>
<feature type="compositionally biased region" description="Basic and acidic residues" evidence="2">
    <location>
        <begin position="706"/>
        <end position="715"/>
    </location>
</feature>
<feature type="region of interest" description="Disordered" evidence="2">
    <location>
        <begin position="692"/>
        <end position="715"/>
    </location>
</feature>
<reference evidence="3 4" key="1">
    <citation type="journal article" date="2017" name="Int. J. Parasitol.">
        <title>The genome of the protozoan parasite Cystoisospora suis and a reverse vaccinology approach to identify vaccine candidates.</title>
        <authorList>
            <person name="Palmieri N."/>
            <person name="Shrestha A."/>
            <person name="Ruttkowski B."/>
            <person name="Beck T."/>
            <person name="Vogl C."/>
            <person name="Tomley F."/>
            <person name="Blake D.P."/>
            <person name="Joachim A."/>
        </authorList>
    </citation>
    <scope>NUCLEOTIDE SEQUENCE [LARGE SCALE GENOMIC DNA]</scope>
    <source>
        <strain evidence="3 4">Wien I</strain>
    </source>
</reference>
<keyword evidence="4" id="KW-1185">Reference proteome</keyword>
<dbReference type="RefSeq" id="XP_067927388.1">
    <property type="nucleotide sequence ID" value="XM_068060629.1"/>
</dbReference>
<feature type="region of interest" description="Disordered" evidence="2">
    <location>
        <begin position="639"/>
        <end position="671"/>
    </location>
</feature>
<feature type="compositionally biased region" description="Low complexity" evidence="2">
    <location>
        <begin position="1181"/>
        <end position="1211"/>
    </location>
</feature>
<feature type="compositionally biased region" description="Polar residues" evidence="2">
    <location>
        <begin position="1305"/>
        <end position="1326"/>
    </location>
</feature>
<comment type="caution">
    <text evidence="3">The sequence shown here is derived from an EMBL/GenBank/DDBJ whole genome shotgun (WGS) entry which is preliminary data.</text>
</comment>
<dbReference type="EMBL" id="MIGC01000172">
    <property type="protein sequence ID" value="PHJ25742.1"/>
    <property type="molecule type" value="Genomic_DNA"/>
</dbReference>
<dbReference type="GeneID" id="94423840"/>
<dbReference type="VEuPathDB" id="ToxoDB:CSUI_000395"/>